<dbReference type="InterPro" id="IPR016602">
    <property type="entry name" value="UCP012666"/>
</dbReference>
<dbReference type="PANTHER" id="PTHR36510">
    <property type="entry name" value="GLUTAMATE--CYSTEINE LIGASE 2-RELATED"/>
    <property type="match status" value="1"/>
</dbReference>
<dbReference type="InterPro" id="IPR050141">
    <property type="entry name" value="GCL_type2/YbdK_subfam"/>
</dbReference>
<reference evidence="1 2" key="1">
    <citation type="submission" date="2020-07" db="EMBL/GenBank/DDBJ databases">
        <title>Endozoicomonas sp. nov., isolated from sediment.</title>
        <authorList>
            <person name="Gu T."/>
        </authorList>
    </citation>
    <scope>NUCLEOTIDE SEQUENCE [LARGE SCALE GENOMIC DNA]</scope>
    <source>
        <strain evidence="1 2">SM1973</strain>
    </source>
</reference>
<dbReference type="Proteomes" id="UP000569732">
    <property type="component" value="Unassembled WGS sequence"/>
</dbReference>
<dbReference type="SUPFAM" id="SSF55931">
    <property type="entry name" value="Glutamine synthetase/guanido kinase"/>
    <property type="match status" value="1"/>
</dbReference>
<proteinExistence type="predicted"/>
<evidence type="ECO:0008006" key="3">
    <source>
        <dbReference type="Google" id="ProtNLM"/>
    </source>
</evidence>
<dbReference type="InterPro" id="IPR006336">
    <property type="entry name" value="GCS2"/>
</dbReference>
<evidence type="ECO:0000313" key="1">
    <source>
        <dbReference type="EMBL" id="NYZ69207.1"/>
    </source>
</evidence>
<dbReference type="AlphaFoldDB" id="A0A853IIH6"/>
<dbReference type="EMBL" id="JACCKB010000067">
    <property type="protein sequence ID" value="NYZ69207.1"/>
    <property type="molecule type" value="Genomic_DNA"/>
</dbReference>
<dbReference type="Pfam" id="PF04107">
    <property type="entry name" value="GCS2"/>
    <property type="match status" value="1"/>
</dbReference>
<dbReference type="InterPro" id="IPR014746">
    <property type="entry name" value="Gln_synth/guanido_kin_cat_dom"/>
</dbReference>
<dbReference type="PIRSF" id="PIRSF012666">
    <property type="entry name" value="UCP012666"/>
    <property type="match status" value="1"/>
</dbReference>
<sequence>MGLSIEADTFSNQDFVLFEQKVRDDLDVLKKLLSDPDFGVGQASLGAEVEFYIVDHQRKLLPINMEINALLQDPQLTVELNRFNLEYNLTPQPYSGSPFMAIEQELNTAIKKIDEAATPHRGQVIPIGILPTLTKKDFHDQTMTDIPRYRALSHALCKMRGGPFKIAIDGKEPIELETDDVTLEGASTSFQVHWRVPTSQYADYLNAVQLVTPVVLALSSNSPSLFGHHLWAETRIALFKQSIDSRSSHEQSWRHPPRVFFGNGWVRESAWELFAASAALFPPIIPVIGEENPHASLAAGKTPKLEELRLHQGTTWQWNRAIYDDADGGHLRIEMRSLPAGPTLIDMSANALFAIGCAMAVLPDIKHLTSVLPFNYAEHNFYRAAKYGMDARLVWPAKTQVHLHEESVLHIAKHLLPKACHALETTALCHTEIKRLMNVMQGRIEQRICGAKWQRLVTNHLLKSLNREEAFAEMLASYIQGYRSGKPVCEWSISP</sequence>
<dbReference type="PANTHER" id="PTHR36510:SF3">
    <property type="entry name" value="CONSERVED PROTEIN"/>
    <property type="match status" value="1"/>
</dbReference>
<gene>
    <name evidence="1" type="ORF">H0A36_24625</name>
</gene>
<protein>
    <recommendedName>
        <fullName evidence="3">Glutamate--cysteine ligase</fullName>
    </recommendedName>
</protein>
<keyword evidence="2" id="KW-1185">Reference proteome</keyword>
<name>A0A853IIH6_9GAMM</name>
<comment type="caution">
    <text evidence="1">The sequence shown here is derived from an EMBL/GenBank/DDBJ whole genome shotgun (WGS) entry which is preliminary data.</text>
</comment>
<dbReference type="RefSeq" id="WP_180571204.1">
    <property type="nucleotide sequence ID" value="NZ_JACCKB010000067.1"/>
</dbReference>
<accession>A0A853IIH6</accession>
<organism evidence="1 2">
    <name type="scientific">Spartinivicinus marinus</name>
    <dbReference type="NCBI Taxonomy" id="2994442"/>
    <lineage>
        <taxon>Bacteria</taxon>
        <taxon>Pseudomonadati</taxon>
        <taxon>Pseudomonadota</taxon>
        <taxon>Gammaproteobacteria</taxon>
        <taxon>Oceanospirillales</taxon>
        <taxon>Zooshikellaceae</taxon>
        <taxon>Spartinivicinus</taxon>
    </lineage>
</organism>
<dbReference type="GO" id="GO:0016879">
    <property type="term" value="F:ligase activity, forming carbon-nitrogen bonds"/>
    <property type="evidence" value="ECO:0007669"/>
    <property type="project" value="UniProtKB-ARBA"/>
</dbReference>
<evidence type="ECO:0000313" key="2">
    <source>
        <dbReference type="Proteomes" id="UP000569732"/>
    </source>
</evidence>
<dbReference type="Gene3D" id="3.30.590.20">
    <property type="match status" value="1"/>
</dbReference>